<dbReference type="PANTHER" id="PTHR33594:SF1">
    <property type="entry name" value="HD_PDEASE DOMAIN-CONTAINING PROTEIN"/>
    <property type="match status" value="1"/>
</dbReference>
<reference evidence="2" key="1">
    <citation type="journal article" date="2020" name="mSystems">
        <title>Genome- and Community-Level Interaction Insights into Carbon Utilization and Element Cycling Functions of Hydrothermarchaeota in Hydrothermal Sediment.</title>
        <authorList>
            <person name="Zhou Z."/>
            <person name="Liu Y."/>
            <person name="Xu W."/>
            <person name="Pan J."/>
            <person name="Luo Z.H."/>
            <person name="Li M."/>
        </authorList>
    </citation>
    <scope>NUCLEOTIDE SEQUENCE [LARGE SCALE GENOMIC DNA]</scope>
    <source>
        <strain evidence="2">SpSt-1038</strain>
    </source>
</reference>
<evidence type="ECO:0000313" key="2">
    <source>
        <dbReference type="EMBL" id="HHI49560.1"/>
    </source>
</evidence>
<gene>
    <name evidence="2" type="ORF">ENL91_05250</name>
</gene>
<accession>A0A7J3V217</accession>
<evidence type="ECO:0000259" key="1">
    <source>
        <dbReference type="PROSITE" id="PS51831"/>
    </source>
</evidence>
<dbReference type="AlphaFoldDB" id="A0A7J3V217"/>
<protein>
    <submittedName>
        <fullName evidence="2">HD domain-containing protein</fullName>
    </submittedName>
</protein>
<dbReference type="InterPro" id="IPR003607">
    <property type="entry name" value="HD/PDEase_dom"/>
</dbReference>
<dbReference type="Gene3D" id="1.10.3210.50">
    <property type="match status" value="1"/>
</dbReference>
<dbReference type="SUPFAM" id="SSF109604">
    <property type="entry name" value="HD-domain/PDEase-like"/>
    <property type="match status" value="1"/>
</dbReference>
<organism evidence="2">
    <name type="scientific">Candidatus Methanosuratincola petrocarbonis</name>
    <name type="common">ex Vanwonterghem et al. 2016</name>
    <dbReference type="NCBI Taxonomy" id="1867261"/>
    <lineage>
        <taxon>Archaea</taxon>
        <taxon>Thermoproteota</taxon>
        <taxon>Methanosuratincolia</taxon>
        <taxon>Candidatus Methanomethylicales</taxon>
        <taxon>Candidatus Methanomethylicaceae</taxon>
        <taxon>Candidatus Methanosuratincola (ex Vanwonterghem et al. 2016)</taxon>
    </lineage>
</organism>
<comment type="caution">
    <text evidence="2">The sequence shown here is derived from an EMBL/GenBank/DDBJ whole genome shotgun (WGS) entry which is preliminary data.</text>
</comment>
<dbReference type="PROSITE" id="PS51831">
    <property type="entry name" value="HD"/>
    <property type="match status" value="1"/>
</dbReference>
<feature type="domain" description="HD" evidence="1">
    <location>
        <begin position="47"/>
        <end position="145"/>
    </location>
</feature>
<proteinExistence type="predicted"/>
<dbReference type="PANTHER" id="PTHR33594">
    <property type="entry name" value="SUPERFAMILY HYDROLASE, PUTATIVE (AFU_ORTHOLOGUE AFUA_1G03035)-RELATED"/>
    <property type="match status" value="1"/>
</dbReference>
<sequence length="216" mass="24256">MRWWRLERVASPSRSAELERDISLYKMVAASLEGFCRGHFSEIGCHGWEHVQRVRVLCRRIGVEEGALLEILDLAALFHDLKRGEDDHAKRSAEFAEQVLRSEGFSEGFLKAVGDAIASHSYTCGRTPQSLEAKVLSDADRLDAMGAIGIYRTVQYNLERGYPAARVAEHISEKLLRLSGGMHTATGRKMAKQREAILRLYMESLLCELRDSSSST</sequence>
<dbReference type="CDD" id="cd00077">
    <property type="entry name" value="HDc"/>
    <property type="match status" value="1"/>
</dbReference>
<name>A0A7J3V217_9CREN</name>
<dbReference type="InterPro" id="IPR006674">
    <property type="entry name" value="HD_domain"/>
</dbReference>
<dbReference type="EMBL" id="DRVT01000056">
    <property type="protein sequence ID" value="HHI49560.1"/>
    <property type="molecule type" value="Genomic_DNA"/>
</dbReference>
<dbReference type="Pfam" id="PF01966">
    <property type="entry name" value="HD"/>
    <property type="match status" value="1"/>
</dbReference>
<dbReference type="SMART" id="SM00471">
    <property type="entry name" value="HDc"/>
    <property type="match status" value="1"/>
</dbReference>